<keyword evidence="6" id="KW-0975">Bacterial flagellum</keyword>
<dbReference type="Pfam" id="PF06429">
    <property type="entry name" value="Flg_bbr_C"/>
    <property type="match status" value="1"/>
</dbReference>
<dbReference type="InterPro" id="IPR053927">
    <property type="entry name" value="FlgK_helical"/>
</dbReference>
<feature type="domain" description="Flagellar basal body rod protein N-terminal" evidence="7">
    <location>
        <begin position="6"/>
        <end position="35"/>
    </location>
</feature>
<dbReference type="InterPro" id="IPR010930">
    <property type="entry name" value="Flg_bb/hook_C_dom"/>
</dbReference>
<evidence type="ECO:0000256" key="1">
    <source>
        <dbReference type="ARBA" id="ARBA00004365"/>
    </source>
</evidence>
<evidence type="ECO:0000256" key="3">
    <source>
        <dbReference type="ARBA" id="ARBA00009677"/>
    </source>
</evidence>
<evidence type="ECO:0000256" key="4">
    <source>
        <dbReference type="ARBA" id="ARBA00016244"/>
    </source>
</evidence>
<evidence type="ECO:0000256" key="6">
    <source>
        <dbReference type="ARBA" id="ARBA00023143"/>
    </source>
</evidence>
<dbReference type="GO" id="GO:0005198">
    <property type="term" value="F:structural molecule activity"/>
    <property type="evidence" value="ECO:0007669"/>
    <property type="project" value="InterPro"/>
</dbReference>
<evidence type="ECO:0000256" key="2">
    <source>
        <dbReference type="ARBA" id="ARBA00004613"/>
    </source>
</evidence>
<evidence type="ECO:0000313" key="10">
    <source>
        <dbReference type="EMBL" id="XDT73233.1"/>
    </source>
</evidence>
<dbReference type="Pfam" id="PF22638">
    <property type="entry name" value="FlgK_D1"/>
    <property type="match status" value="1"/>
</dbReference>
<comment type="similarity">
    <text evidence="3">Belongs to the flagella basal body rod proteins family.</text>
</comment>
<dbReference type="Pfam" id="PF00460">
    <property type="entry name" value="Flg_bb_rod"/>
    <property type="match status" value="1"/>
</dbReference>
<sequence length="887" mass="93820">MSGGLINIGLSGLRAHQTALSTTGNNVTNANTPGYSRQRVEFQATDSNYMGAGYQGTGVAVTTIERTTAQFLVNQVRIDTTMNSELEAFESNISQIDSLLADPTTGLSPGLSNFFGALHGAVDDPSAIPERELVISQARGLINRFDVLYGRLLSQKQALDQDLQAQVAEINSYAQGIARLNQAIATAKGGSGSQQPNELLDQRDELLRKLSELTQVTAVNTGDGGVNVLIGKGQALVVGTRANSLTTQVSPDDPQELQIALSEAGRTNEITSEMSGGSIGGLLRFRDTVLRDAFNSIGRVAIALADAVNRQHQKGIDLEGNLGGLFFNDVNDDALMRARVTPSKANALPEDRKMRVEIVDSTQLTTRDYKVSFDGPTNQDVSILDAETGELIQRAVLPSPLPASVDLEGIRINFDAGSFQTGDSFLVTPTRYGARDIDLTIDRVEELALASPVRTDASIGNTGNARISAGELLDVNHPATGGILSEFRNPGALTPPLIVRFITDNVYEILDNTDPANPKPLDPPVTNRTHVAGINNNLFSSDPGQTQVSMEGTSVAQIPAPAASVTTNGYPAQTLTLQNRDPETGIVTTQPALNIAANSSARDIAAALTQRQGVTAYAYTLASLTGFVDDGSAPAPALSINGRSLTLPAGSTFGPDDYVDLINNDSVLQDQGILAQSDGTTLTIRSTQGYDLRISLSGSGGDSVSVSTPNDGPVVVSGGTETTVGGFVDVVLDDGVTLTANTNTLFTQAPVAKSTYTGFQVQLDGQPKQGDTFTIVYNTSGVSDNRNGLNLVNLENTSWLDGEVSTFNEAYGQLVETIGSAANQAQIDKDASKSLLQQSENRLQEMAGVNLDEEAGRLIQYQAAYNASAQVVSIARQLFDTLLSTFR</sequence>
<evidence type="ECO:0000259" key="7">
    <source>
        <dbReference type="Pfam" id="PF00460"/>
    </source>
</evidence>
<proteinExistence type="inferred from homology"/>
<dbReference type="KEGG" id="tcd:AAIA72_04465"/>
<feature type="domain" description="Flagellar basal-body/hook protein C-terminal" evidence="8">
    <location>
        <begin position="845"/>
        <end position="884"/>
    </location>
</feature>
<keyword evidence="5" id="KW-0964">Secreted</keyword>
<dbReference type="GO" id="GO:0009424">
    <property type="term" value="C:bacterial-type flagellum hook"/>
    <property type="evidence" value="ECO:0007669"/>
    <property type="project" value="InterPro"/>
</dbReference>
<reference evidence="10" key="1">
    <citation type="submission" date="2024-05" db="EMBL/GenBank/DDBJ databases">
        <title>Genome sequencing of novel strain.</title>
        <authorList>
            <person name="Ganbat D."/>
            <person name="Ganbat S."/>
            <person name="Lee S.-J."/>
        </authorList>
    </citation>
    <scope>NUCLEOTIDE SEQUENCE</scope>
    <source>
        <strain evidence="10">SMD15-11</strain>
    </source>
</reference>
<dbReference type="GO" id="GO:0005576">
    <property type="term" value="C:extracellular region"/>
    <property type="evidence" value="ECO:0007669"/>
    <property type="project" value="UniProtKB-SubCell"/>
</dbReference>
<dbReference type="PANTHER" id="PTHR30033:SF1">
    <property type="entry name" value="FLAGELLAR HOOK-ASSOCIATED PROTEIN 1"/>
    <property type="match status" value="1"/>
</dbReference>
<keyword evidence="10" id="KW-0282">Flagellum</keyword>
<evidence type="ECO:0000256" key="5">
    <source>
        <dbReference type="ARBA" id="ARBA00022525"/>
    </source>
</evidence>
<accession>A0AB39UYX4</accession>
<dbReference type="AlphaFoldDB" id="A0AB39UYX4"/>
<evidence type="ECO:0000259" key="9">
    <source>
        <dbReference type="Pfam" id="PF22638"/>
    </source>
</evidence>
<keyword evidence="10" id="KW-0969">Cilium</keyword>
<organism evidence="10">
    <name type="scientific">Thermohahella caldifontis</name>
    <dbReference type="NCBI Taxonomy" id="3142973"/>
    <lineage>
        <taxon>Bacteria</taxon>
        <taxon>Pseudomonadati</taxon>
        <taxon>Pseudomonadota</taxon>
        <taxon>Gammaproteobacteria</taxon>
        <taxon>Oceanospirillales</taxon>
        <taxon>Hahellaceae</taxon>
        <taxon>Thermohahella</taxon>
    </lineage>
</organism>
<dbReference type="InterPro" id="IPR002371">
    <property type="entry name" value="FlgK"/>
</dbReference>
<evidence type="ECO:0000259" key="8">
    <source>
        <dbReference type="Pfam" id="PF06429"/>
    </source>
</evidence>
<feature type="domain" description="Flagellar hook-associated protein FlgK helical" evidence="9">
    <location>
        <begin position="93"/>
        <end position="327"/>
    </location>
</feature>
<comment type="subcellular location">
    <subcellularLocation>
        <location evidence="1">Bacterial flagellum</location>
    </subcellularLocation>
    <subcellularLocation>
        <location evidence="2">Secreted</location>
    </subcellularLocation>
</comment>
<protein>
    <recommendedName>
        <fullName evidence="4">Flagellar hook-associated protein 1</fullName>
    </recommendedName>
</protein>
<dbReference type="SUPFAM" id="SSF64518">
    <property type="entry name" value="Phase 1 flagellin"/>
    <property type="match status" value="2"/>
</dbReference>
<dbReference type="PRINTS" id="PR01005">
    <property type="entry name" value="FLGHOOKAP1"/>
</dbReference>
<dbReference type="GO" id="GO:0044780">
    <property type="term" value="P:bacterial-type flagellum assembly"/>
    <property type="evidence" value="ECO:0007669"/>
    <property type="project" value="InterPro"/>
</dbReference>
<dbReference type="RefSeq" id="WP_369602227.1">
    <property type="nucleotide sequence ID" value="NZ_CP154858.1"/>
</dbReference>
<name>A0AB39UYX4_9GAMM</name>
<keyword evidence="10" id="KW-0966">Cell projection</keyword>
<dbReference type="InterPro" id="IPR001444">
    <property type="entry name" value="Flag_bb_rod_N"/>
</dbReference>
<dbReference type="PANTHER" id="PTHR30033">
    <property type="entry name" value="FLAGELLAR HOOK-ASSOCIATED PROTEIN 1"/>
    <property type="match status" value="1"/>
</dbReference>
<dbReference type="NCBIfam" id="TIGR02492">
    <property type="entry name" value="flgK_ends"/>
    <property type="match status" value="1"/>
</dbReference>
<gene>
    <name evidence="10" type="primary">flgK</name>
    <name evidence="10" type="ORF">AAIA72_04465</name>
</gene>
<dbReference type="EMBL" id="CP154858">
    <property type="protein sequence ID" value="XDT73233.1"/>
    <property type="molecule type" value="Genomic_DNA"/>
</dbReference>